<dbReference type="SUPFAM" id="SSF158472">
    <property type="entry name" value="HAMP domain-like"/>
    <property type="match status" value="1"/>
</dbReference>
<keyword evidence="19" id="KW-1185">Reference proteome</keyword>
<evidence type="ECO:0000256" key="7">
    <source>
        <dbReference type="ARBA" id="ARBA00022777"/>
    </source>
</evidence>
<dbReference type="PRINTS" id="PR00344">
    <property type="entry name" value="BCTRLSENSOR"/>
</dbReference>
<protein>
    <recommendedName>
        <fullName evidence="3">histidine kinase</fullName>
        <ecNumber evidence="3">2.7.13.3</ecNumber>
    </recommendedName>
</protein>
<feature type="domain" description="HAMP" evidence="17">
    <location>
        <begin position="212"/>
        <end position="264"/>
    </location>
</feature>
<keyword evidence="11" id="KW-0131">Cell cycle</keyword>
<evidence type="ECO:0000256" key="13">
    <source>
        <dbReference type="SAM" id="Coils"/>
    </source>
</evidence>
<dbReference type="Pfam" id="PF12860">
    <property type="entry name" value="PAS_7"/>
    <property type="match status" value="1"/>
</dbReference>
<comment type="subcellular location">
    <subcellularLocation>
        <location evidence="2">Membrane</location>
    </subcellularLocation>
</comment>
<dbReference type="InterPro" id="IPR003594">
    <property type="entry name" value="HATPase_dom"/>
</dbReference>
<keyword evidence="8" id="KW-0067">ATP-binding</keyword>
<keyword evidence="14" id="KW-1133">Transmembrane helix</keyword>
<dbReference type="Pfam" id="PF00512">
    <property type="entry name" value="HisKA"/>
    <property type="match status" value="1"/>
</dbReference>
<dbReference type="InterPro" id="IPR005467">
    <property type="entry name" value="His_kinase_dom"/>
</dbReference>
<evidence type="ECO:0000256" key="9">
    <source>
        <dbReference type="ARBA" id="ARBA00023012"/>
    </source>
</evidence>
<evidence type="ECO:0000256" key="3">
    <source>
        <dbReference type="ARBA" id="ARBA00012438"/>
    </source>
</evidence>
<feature type="domain" description="Response regulatory" evidence="16">
    <location>
        <begin position="776"/>
        <end position="892"/>
    </location>
</feature>
<feature type="modified residue" description="4-aspartylphosphate" evidence="12">
    <location>
        <position position="706"/>
    </location>
</feature>
<dbReference type="GO" id="GO:0005524">
    <property type="term" value="F:ATP binding"/>
    <property type="evidence" value="ECO:0007669"/>
    <property type="project" value="UniProtKB-KW"/>
</dbReference>
<evidence type="ECO:0000256" key="2">
    <source>
        <dbReference type="ARBA" id="ARBA00004370"/>
    </source>
</evidence>
<evidence type="ECO:0000256" key="10">
    <source>
        <dbReference type="ARBA" id="ARBA00023136"/>
    </source>
</evidence>
<evidence type="ECO:0000259" key="17">
    <source>
        <dbReference type="PROSITE" id="PS50885"/>
    </source>
</evidence>
<dbReference type="InterPro" id="IPR004358">
    <property type="entry name" value="Sig_transdc_His_kin-like_C"/>
</dbReference>
<keyword evidence="9" id="KW-0902">Two-component regulatory system</keyword>
<dbReference type="GO" id="GO:0009927">
    <property type="term" value="F:histidine phosphotransfer kinase activity"/>
    <property type="evidence" value="ECO:0007669"/>
    <property type="project" value="TreeGrafter"/>
</dbReference>
<organism evidence="18 19">
    <name type="scientific">Actibacterium naphthalenivorans</name>
    <dbReference type="NCBI Taxonomy" id="1614693"/>
    <lineage>
        <taxon>Bacteria</taxon>
        <taxon>Pseudomonadati</taxon>
        <taxon>Pseudomonadota</taxon>
        <taxon>Alphaproteobacteria</taxon>
        <taxon>Rhodobacterales</taxon>
        <taxon>Roseobacteraceae</taxon>
        <taxon>Actibacterium</taxon>
    </lineage>
</organism>
<accession>A0A840C8H0</accession>
<dbReference type="CDD" id="cd06225">
    <property type="entry name" value="HAMP"/>
    <property type="match status" value="1"/>
</dbReference>
<dbReference type="FunFam" id="1.10.287.130:FF:000038">
    <property type="entry name" value="Sensory transduction histidine kinase"/>
    <property type="match status" value="1"/>
</dbReference>
<dbReference type="SMART" id="SM00388">
    <property type="entry name" value="HisKA"/>
    <property type="match status" value="1"/>
</dbReference>
<dbReference type="RefSeq" id="WP_054538884.1">
    <property type="nucleotide sequence ID" value="NZ_JACIEQ010000002.1"/>
</dbReference>
<evidence type="ECO:0000259" key="15">
    <source>
        <dbReference type="PROSITE" id="PS50109"/>
    </source>
</evidence>
<dbReference type="CDD" id="cd16922">
    <property type="entry name" value="HATPase_EvgS-ArcB-TorS-like"/>
    <property type="match status" value="1"/>
</dbReference>
<dbReference type="Gene3D" id="3.40.50.2300">
    <property type="match status" value="2"/>
</dbReference>
<dbReference type="GO" id="GO:0000155">
    <property type="term" value="F:phosphorelay sensor kinase activity"/>
    <property type="evidence" value="ECO:0007669"/>
    <property type="project" value="InterPro"/>
</dbReference>
<keyword evidence="18" id="KW-0238">DNA-binding</keyword>
<dbReference type="PROSITE" id="PS50885">
    <property type="entry name" value="HAMP"/>
    <property type="match status" value="1"/>
</dbReference>
<keyword evidence="5" id="KW-0808">Transferase</keyword>
<dbReference type="PANTHER" id="PTHR43047:SF72">
    <property type="entry name" value="OSMOSENSING HISTIDINE PROTEIN KINASE SLN1"/>
    <property type="match status" value="1"/>
</dbReference>
<dbReference type="FunFam" id="3.30.565.10:FF:000010">
    <property type="entry name" value="Sensor histidine kinase RcsC"/>
    <property type="match status" value="1"/>
</dbReference>
<dbReference type="SMART" id="SM00448">
    <property type="entry name" value="REC"/>
    <property type="match status" value="2"/>
</dbReference>
<keyword evidence="10 14" id="KW-0472">Membrane</keyword>
<comment type="catalytic activity">
    <reaction evidence="1">
        <text>ATP + protein L-histidine = ADP + protein N-phospho-L-histidine.</text>
        <dbReference type="EC" id="2.7.13.3"/>
    </reaction>
</comment>
<dbReference type="EMBL" id="JACIEQ010000002">
    <property type="protein sequence ID" value="MBB4022241.1"/>
    <property type="molecule type" value="Genomic_DNA"/>
</dbReference>
<evidence type="ECO:0000256" key="1">
    <source>
        <dbReference type="ARBA" id="ARBA00000085"/>
    </source>
</evidence>
<gene>
    <name evidence="18" type="ORF">GGR17_002050</name>
</gene>
<comment type="caution">
    <text evidence="18">The sequence shown here is derived from an EMBL/GenBank/DDBJ whole genome shotgun (WGS) entry which is preliminary data.</text>
</comment>
<dbReference type="Gene3D" id="3.30.565.10">
    <property type="entry name" value="Histidine kinase-like ATPase, C-terminal domain"/>
    <property type="match status" value="1"/>
</dbReference>
<proteinExistence type="predicted"/>
<dbReference type="SMART" id="SM00387">
    <property type="entry name" value="HATPase_c"/>
    <property type="match status" value="1"/>
</dbReference>
<evidence type="ECO:0000256" key="6">
    <source>
        <dbReference type="ARBA" id="ARBA00022741"/>
    </source>
</evidence>
<dbReference type="GO" id="GO:0003677">
    <property type="term" value="F:DNA binding"/>
    <property type="evidence" value="ECO:0007669"/>
    <property type="project" value="UniProtKB-KW"/>
</dbReference>
<dbReference type="Gene3D" id="1.10.287.130">
    <property type="match status" value="1"/>
</dbReference>
<dbReference type="EC" id="2.7.13.3" evidence="3"/>
<dbReference type="Pfam" id="PF02518">
    <property type="entry name" value="HATPase_c"/>
    <property type="match status" value="1"/>
</dbReference>
<evidence type="ECO:0000313" key="18">
    <source>
        <dbReference type="EMBL" id="MBB4022241.1"/>
    </source>
</evidence>
<evidence type="ECO:0000256" key="8">
    <source>
        <dbReference type="ARBA" id="ARBA00022840"/>
    </source>
</evidence>
<dbReference type="SUPFAM" id="SSF55874">
    <property type="entry name" value="ATPase domain of HSP90 chaperone/DNA topoisomerase II/histidine kinase"/>
    <property type="match status" value="1"/>
</dbReference>
<reference evidence="18" key="1">
    <citation type="submission" date="2020-08" db="EMBL/GenBank/DDBJ databases">
        <title>Genomic Encyclopedia of Type Strains, Phase IV (KMG-IV): sequencing the most valuable type-strain genomes for metagenomic binning, comparative biology and taxonomic classification.</title>
        <authorList>
            <person name="Goeker M."/>
        </authorList>
    </citation>
    <scope>NUCLEOTIDE SEQUENCE [LARGE SCALE GENOMIC DNA]</scope>
    <source>
        <strain evidence="18">DSM 105040</strain>
    </source>
</reference>
<dbReference type="SUPFAM" id="SSF55785">
    <property type="entry name" value="PYP-like sensor domain (PAS domain)"/>
    <property type="match status" value="1"/>
</dbReference>
<dbReference type="SUPFAM" id="SSF52172">
    <property type="entry name" value="CheY-like"/>
    <property type="match status" value="2"/>
</dbReference>
<dbReference type="Gene3D" id="6.10.340.10">
    <property type="match status" value="1"/>
</dbReference>
<evidence type="ECO:0000256" key="5">
    <source>
        <dbReference type="ARBA" id="ARBA00022679"/>
    </source>
</evidence>
<keyword evidence="14" id="KW-0812">Transmembrane</keyword>
<evidence type="ECO:0000256" key="14">
    <source>
        <dbReference type="SAM" id="Phobius"/>
    </source>
</evidence>
<dbReference type="InterPro" id="IPR036097">
    <property type="entry name" value="HisK_dim/P_sf"/>
</dbReference>
<dbReference type="InterPro" id="IPR036890">
    <property type="entry name" value="HATPase_C_sf"/>
</dbReference>
<evidence type="ECO:0000259" key="16">
    <source>
        <dbReference type="PROSITE" id="PS50110"/>
    </source>
</evidence>
<dbReference type="InterPro" id="IPR003661">
    <property type="entry name" value="HisK_dim/P_dom"/>
</dbReference>
<evidence type="ECO:0000256" key="4">
    <source>
        <dbReference type="ARBA" id="ARBA00022553"/>
    </source>
</evidence>
<dbReference type="InterPro" id="IPR035965">
    <property type="entry name" value="PAS-like_dom_sf"/>
</dbReference>
<dbReference type="GO" id="GO:0005886">
    <property type="term" value="C:plasma membrane"/>
    <property type="evidence" value="ECO:0007669"/>
    <property type="project" value="TreeGrafter"/>
</dbReference>
<evidence type="ECO:0000256" key="11">
    <source>
        <dbReference type="ARBA" id="ARBA00023306"/>
    </source>
</evidence>
<dbReference type="InterPro" id="IPR011006">
    <property type="entry name" value="CheY-like_superfamily"/>
</dbReference>
<sequence length="895" mass="97814">MSTPGPAPSRLRWLAENKIPLRIGSLSAVLLGALVISTVFMAFDLMNNLRRIQDANTRFHRLQIAASADRHFGEMRYWMTDLSVSLLTLSERRANAARTELEADLTRLEEFAPDAAGKIRAGTAAYYARALDAADAYTDGNRIIGNTLLAEARLGSDAVDQTLGQLVAQLADEADQANRSATLASQRSVMRALIACVVILIAGAALTWLVLRSILTPLDKVNRAIAALNEGETDVALPPEGKDEFGRISQTLRTLRDSQEMRRRLEEAAEAQRNTIMTAIETIPDGFALFDAEDRVLLMNARFRKIFTGVDDILEPGTAFEQILRAQVERGTVDTGGLPGEDWVAARLRFHRHPDELRQVLRIGGAWVQVTKRKTPDGGTVAVYSDITDLKDKQEELEEARAGAEAANEAKSRFLASMSHELRTPLNAIIGYSEMLIEDARDIGQEEPVDDLEKIMASGRHLLSLINDVLDLSKIEAGKMELYVETFALRPLLAEVEATVAPLIAKNGNRLIVDAQIDPDEIATDKTKLRQNLFNLLSNAAKFTSGGTITLSVKRVRRGGQEMFEFIVADDGIGMNDVQKSKLFQAFVQADSSTTRNYGGTGLGLAIAQQFTRMMGGHITVESQEGAGSAFSFAIPVSFSAQPQAGAGAQEAAHAGRVLVIDDEASARSAVARLVRDEGYDVFTASNAEDGLSLARRHRPDAIILDVIMPERDGWSVLKELKSDPDLCETPVILSTVVTDREMGLAFGAVDHLTKPVDPKRLISTLNAVAGDRDREVLIVDDDAATRTLFRRILVREGWQVREASDGQRALSQLETRRPTLIVLDLLMPNLDGFEVLRALKANAALRDLPVIVVTSKDLSGEELAWLKSHAGDVIKKGQNGRSELVAALKRHMAA</sequence>
<evidence type="ECO:0000313" key="19">
    <source>
        <dbReference type="Proteomes" id="UP000585681"/>
    </source>
</evidence>
<name>A0A840C8H0_9RHOB</name>
<feature type="domain" description="Response regulatory" evidence="16">
    <location>
        <begin position="657"/>
        <end position="770"/>
    </location>
</feature>
<dbReference type="PANTHER" id="PTHR43047">
    <property type="entry name" value="TWO-COMPONENT HISTIDINE PROTEIN KINASE"/>
    <property type="match status" value="1"/>
</dbReference>
<keyword evidence="6" id="KW-0547">Nucleotide-binding</keyword>
<dbReference type="Proteomes" id="UP000585681">
    <property type="component" value="Unassembled WGS sequence"/>
</dbReference>
<feature type="domain" description="Histidine kinase" evidence="15">
    <location>
        <begin position="417"/>
        <end position="639"/>
    </location>
</feature>
<keyword evidence="7 18" id="KW-0418">Kinase</keyword>
<dbReference type="Gene3D" id="3.30.450.20">
    <property type="entry name" value="PAS domain"/>
    <property type="match status" value="1"/>
</dbReference>
<feature type="modified residue" description="4-aspartylphosphate" evidence="12">
    <location>
        <position position="825"/>
    </location>
</feature>
<dbReference type="InterPro" id="IPR001789">
    <property type="entry name" value="Sig_transdc_resp-reg_receiver"/>
</dbReference>
<keyword evidence="13" id="KW-0175">Coiled coil</keyword>
<feature type="transmembrane region" description="Helical" evidence="14">
    <location>
        <begin position="189"/>
        <end position="211"/>
    </location>
</feature>
<evidence type="ECO:0000256" key="12">
    <source>
        <dbReference type="PROSITE-ProRule" id="PRU00169"/>
    </source>
</evidence>
<feature type="coiled-coil region" evidence="13">
    <location>
        <begin position="248"/>
        <end position="282"/>
    </location>
</feature>
<dbReference type="PROSITE" id="PS50110">
    <property type="entry name" value="RESPONSE_REGULATORY"/>
    <property type="match status" value="2"/>
</dbReference>
<dbReference type="SMART" id="SM00304">
    <property type="entry name" value="HAMP"/>
    <property type="match status" value="1"/>
</dbReference>
<dbReference type="CDD" id="cd00082">
    <property type="entry name" value="HisKA"/>
    <property type="match status" value="1"/>
</dbReference>
<dbReference type="Pfam" id="PF00072">
    <property type="entry name" value="Response_reg"/>
    <property type="match status" value="2"/>
</dbReference>
<keyword evidence="4 12" id="KW-0597">Phosphoprotein</keyword>
<dbReference type="InterPro" id="IPR003660">
    <property type="entry name" value="HAMP_dom"/>
</dbReference>
<feature type="transmembrane region" description="Helical" evidence="14">
    <location>
        <begin position="20"/>
        <end position="43"/>
    </location>
</feature>
<dbReference type="PROSITE" id="PS50109">
    <property type="entry name" value="HIS_KIN"/>
    <property type="match status" value="1"/>
</dbReference>
<dbReference type="AlphaFoldDB" id="A0A840C8H0"/>
<dbReference type="Pfam" id="PF00672">
    <property type="entry name" value="HAMP"/>
    <property type="match status" value="1"/>
</dbReference>
<dbReference type="SUPFAM" id="SSF47384">
    <property type="entry name" value="Homodimeric domain of signal transducing histidine kinase"/>
    <property type="match status" value="1"/>
</dbReference>